<dbReference type="GO" id="GO:0005739">
    <property type="term" value="C:mitochondrion"/>
    <property type="evidence" value="ECO:0000318"/>
    <property type="project" value="GO_Central"/>
</dbReference>
<dbReference type="Gene3D" id="3.40.50.1440">
    <property type="entry name" value="Tubulin/FtsZ, GTPase domain"/>
    <property type="match status" value="2"/>
</dbReference>
<dbReference type="KEGG" id="hro:HELRODRAFT_172326"/>
<dbReference type="EMBL" id="KB096457">
    <property type="protein sequence ID" value="ESO04660.1"/>
    <property type="molecule type" value="Genomic_DNA"/>
</dbReference>
<dbReference type="OrthoDB" id="271881at2759"/>
<evidence type="ECO:0000313" key="7">
    <source>
        <dbReference type="EnsemblMetazoa" id="HelroP172326"/>
    </source>
</evidence>
<reference evidence="7" key="3">
    <citation type="submission" date="2015-06" db="UniProtKB">
        <authorList>
            <consortium name="EnsemblMetazoa"/>
        </authorList>
    </citation>
    <scope>IDENTIFICATION</scope>
</reference>
<dbReference type="CTD" id="20203972"/>
<dbReference type="eggNOG" id="KOG2530">
    <property type="taxonomic scope" value="Eukaryota"/>
</dbReference>
<dbReference type="GeneID" id="20203972"/>
<organism evidence="7 8">
    <name type="scientific">Helobdella robusta</name>
    <name type="common">Californian leech</name>
    <dbReference type="NCBI Taxonomy" id="6412"/>
    <lineage>
        <taxon>Eukaryota</taxon>
        <taxon>Metazoa</taxon>
        <taxon>Spiralia</taxon>
        <taxon>Lophotrochozoa</taxon>
        <taxon>Annelida</taxon>
        <taxon>Clitellata</taxon>
        <taxon>Hirudinea</taxon>
        <taxon>Rhynchobdellida</taxon>
        <taxon>Glossiphoniidae</taxon>
        <taxon>Helobdella</taxon>
    </lineage>
</organism>
<dbReference type="Pfam" id="PF10644">
    <property type="entry name" value="Misat_Tub_SegII"/>
    <property type="match status" value="1"/>
</dbReference>
<dbReference type="GO" id="GO:0005737">
    <property type="term" value="C:cytoplasm"/>
    <property type="evidence" value="ECO:0000318"/>
    <property type="project" value="GO_Central"/>
</dbReference>
<dbReference type="SUPFAM" id="SSF52490">
    <property type="entry name" value="Tubulin nucleotide-binding domain-like"/>
    <property type="match status" value="1"/>
</dbReference>
<keyword evidence="8" id="KW-1185">Reference proteome</keyword>
<evidence type="ECO:0000256" key="3">
    <source>
        <dbReference type="ARBA" id="ARBA00023128"/>
    </source>
</evidence>
<dbReference type="Proteomes" id="UP000015101">
    <property type="component" value="Unassembled WGS sequence"/>
</dbReference>
<dbReference type="RefSeq" id="XP_009017239.1">
    <property type="nucleotide sequence ID" value="XM_009018991.1"/>
</dbReference>
<evidence type="ECO:0000259" key="5">
    <source>
        <dbReference type="Pfam" id="PF14881"/>
    </source>
</evidence>
<feature type="domain" description="DML1/Misato tubulin" evidence="5">
    <location>
        <begin position="170"/>
        <end position="354"/>
    </location>
</feature>
<protein>
    <recommendedName>
        <fullName evidence="9">Protein misato homolog 1</fullName>
    </recommendedName>
</protein>
<dbReference type="EnsemblMetazoa" id="HelroT172326">
    <property type="protein sequence ID" value="HelroP172326"/>
    <property type="gene ID" value="HelroG172326"/>
</dbReference>
<gene>
    <name evidence="7" type="primary">20203972</name>
    <name evidence="6" type="ORF">HELRODRAFT_172326</name>
</gene>
<dbReference type="PANTHER" id="PTHR13391">
    <property type="entry name" value="MITOCHONDRIAL DISTRIBUTION REGULATOR MISATO"/>
    <property type="match status" value="1"/>
</dbReference>
<comment type="subcellular location">
    <subcellularLocation>
        <location evidence="1">Mitochondrion</location>
    </subcellularLocation>
</comment>
<reference evidence="8" key="1">
    <citation type="submission" date="2012-12" db="EMBL/GenBank/DDBJ databases">
        <authorList>
            <person name="Hellsten U."/>
            <person name="Grimwood J."/>
            <person name="Chapman J.A."/>
            <person name="Shapiro H."/>
            <person name="Aerts A."/>
            <person name="Otillar R.P."/>
            <person name="Terry A.Y."/>
            <person name="Boore J.L."/>
            <person name="Simakov O."/>
            <person name="Marletaz F."/>
            <person name="Cho S.-J."/>
            <person name="Edsinger-Gonzales E."/>
            <person name="Havlak P."/>
            <person name="Kuo D.-H."/>
            <person name="Larsson T."/>
            <person name="Lv J."/>
            <person name="Arendt D."/>
            <person name="Savage R."/>
            <person name="Osoegawa K."/>
            <person name="de Jong P."/>
            <person name="Lindberg D.R."/>
            <person name="Seaver E.C."/>
            <person name="Weisblat D.A."/>
            <person name="Putnam N.H."/>
            <person name="Grigoriev I.V."/>
            <person name="Rokhsar D.S."/>
        </authorList>
    </citation>
    <scope>NUCLEOTIDE SEQUENCE</scope>
</reference>
<dbReference type="STRING" id="6412.T1F573"/>
<dbReference type="OMA" id="RMAAYGC"/>
<comment type="similarity">
    <text evidence="2">Belongs to the misato family.</text>
</comment>
<accession>T1F573</accession>
<sequence>MSSSANEIITLQFGHYANFVGTHFWNIQTSTLSNLKQKKLKSNDTNYDAIFREGKTLTNESTYTPRVIFYDLKNSLNTLKSDGTLYDFKKSTNLSSTWLADINLYEVSTVHKNDFLNSLENDKNNDSNKIEPHHCRKYTDDEEKKVDSKQSYLPSSSQNIFGKHRFKLDNEVNVWSDFLRPHLHPKSIEIINAEFHDNAEAFDLFCLGSEAYCKQKYDIEDKIHFFTEECDNLQGFHILADTYNAFSGFSVSVFEDYLLDEFPNKGCLVVNTFPRRARKDFTTSVKSLINTFLSYESFLTSASVLPLSTENSLLQANSSASSSSVAYEHLNYNPNLPYHTSALLAVGLDQLSLKYRSHGNSVCLKDYLSGLTFNTHKLLSLSLSLPFSLENNSSLFRMFNPGIDKTHDSDVNFSSVFRSLSPGMCKNYKISAQHAVFSGLTDQIMYGRNLDVSKLPRYANKFELLNEYLMRSFNYNSSTIETFKNAMTIDEPFPHIFSPSLIHANLLGPDNIDDDGYVNSVPVASVLQNSSAVGGHLDEILSTIERVPRHSLRNFIGSCMELDDFNAKLENLRRFRQNYSDSDIFS</sequence>
<dbReference type="Pfam" id="PF14881">
    <property type="entry name" value="Tubulin_3"/>
    <property type="match status" value="1"/>
</dbReference>
<evidence type="ECO:0008006" key="9">
    <source>
        <dbReference type="Google" id="ProtNLM"/>
    </source>
</evidence>
<dbReference type="HOGENOM" id="CLU_022511_1_0_1"/>
<dbReference type="InterPro" id="IPR049942">
    <property type="entry name" value="DML1/Misato"/>
</dbReference>
<evidence type="ECO:0000256" key="1">
    <source>
        <dbReference type="ARBA" id="ARBA00004173"/>
    </source>
</evidence>
<dbReference type="InterPro" id="IPR019605">
    <property type="entry name" value="Misato_II_tubulin-like"/>
</dbReference>
<dbReference type="GO" id="GO:0007005">
    <property type="term" value="P:mitochondrion organization"/>
    <property type="evidence" value="ECO:0000318"/>
    <property type="project" value="GO_Central"/>
</dbReference>
<dbReference type="PANTHER" id="PTHR13391:SF0">
    <property type="entry name" value="PROTEIN MISATO HOMOLOG 1"/>
    <property type="match status" value="1"/>
</dbReference>
<evidence type="ECO:0000259" key="4">
    <source>
        <dbReference type="Pfam" id="PF10644"/>
    </source>
</evidence>
<name>T1F573_HELRO</name>
<dbReference type="CDD" id="cd06060">
    <property type="entry name" value="misato"/>
    <property type="match status" value="1"/>
</dbReference>
<evidence type="ECO:0000256" key="2">
    <source>
        <dbReference type="ARBA" id="ARBA00008507"/>
    </source>
</evidence>
<dbReference type="InterPro" id="IPR036525">
    <property type="entry name" value="Tubulin/FtsZ_GTPase_sf"/>
</dbReference>
<dbReference type="AlphaFoldDB" id="T1F573"/>
<evidence type="ECO:0000313" key="6">
    <source>
        <dbReference type="EMBL" id="ESO04660.1"/>
    </source>
</evidence>
<dbReference type="EMBL" id="AMQM01004156">
    <property type="status" value="NOT_ANNOTATED_CDS"/>
    <property type="molecule type" value="Genomic_DNA"/>
</dbReference>
<dbReference type="FunCoup" id="T1F573">
    <property type="interactions" value="976"/>
</dbReference>
<reference evidence="6 8" key="2">
    <citation type="journal article" date="2013" name="Nature">
        <title>Insights into bilaterian evolution from three spiralian genomes.</title>
        <authorList>
            <person name="Simakov O."/>
            <person name="Marletaz F."/>
            <person name="Cho S.J."/>
            <person name="Edsinger-Gonzales E."/>
            <person name="Havlak P."/>
            <person name="Hellsten U."/>
            <person name="Kuo D.H."/>
            <person name="Larsson T."/>
            <person name="Lv J."/>
            <person name="Arendt D."/>
            <person name="Savage R."/>
            <person name="Osoegawa K."/>
            <person name="de Jong P."/>
            <person name="Grimwood J."/>
            <person name="Chapman J.A."/>
            <person name="Shapiro H."/>
            <person name="Aerts A."/>
            <person name="Otillar R.P."/>
            <person name="Terry A.Y."/>
            <person name="Boore J.L."/>
            <person name="Grigoriev I.V."/>
            <person name="Lindberg D.R."/>
            <person name="Seaver E.C."/>
            <person name="Weisblat D.A."/>
            <person name="Putnam N.H."/>
            <person name="Rokhsar D.S."/>
        </authorList>
    </citation>
    <scope>NUCLEOTIDE SEQUENCE</scope>
</reference>
<proteinExistence type="inferred from homology"/>
<dbReference type="InterPro" id="IPR029209">
    <property type="entry name" value="DML1/Misato_tubulin"/>
</dbReference>
<dbReference type="InParanoid" id="T1F573"/>
<feature type="domain" description="Misato Segment II tubulin-like" evidence="4">
    <location>
        <begin position="7"/>
        <end position="120"/>
    </location>
</feature>
<evidence type="ECO:0000313" key="8">
    <source>
        <dbReference type="Proteomes" id="UP000015101"/>
    </source>
</evidence>
<keyword evidence="3" id="KW-0496">Mitochondrion</keyword>